<dbReference type="CDD" id="cd05246">
    <property type="entry name" value="dTDP_GD_SDR_e"/>
    <property type="match status" value="1"/>
</dbReference>
<dbReference type="Gene3D" id="3.90.25.10">
    <property type="entry name" value="UDP-galactose 4-epimerase, domain 1"/>
    <property type="match status" value="1"/>
</dbReference>
<dbReference type="Pfam" id="PF16363">
    <property type="entry name" value="GDP_Man_Dehyd"/>
    <property type="match status" value="1"/>
</dbReference>
<proteinExistence type="predicted"/>
<evidence type="ECO:0000256" key="2">
    <source>
        <dbReference type="ARBA" id="ARBA00023027"/>
    </source>
</evidence>
<dbReference type="EC" id="4.2.1.46" evidence="5"/>
<evidence type="ECO:0000256" key="3">
    <source>
        <dbReference type="ARBA" id="ARBA00023239"/>
    </source>
</evidence>
<evidence type="ECO:0000313" key="5">
    <source>
        <dbReference type="EMBL" id="CUS56425.1"/>
    </source>
</evidence>
<organism evidence="5">
    <name type="scientific">hydrothermal vent metagenome</name>
    <dbReference type="NCBI Taxonomy" id="652676"/>
    <lineage>
        <taxon>unclassified sequences</taxon>
        <taxon>metagenomes</taxon>
        <taxon>ecological metagenomes</taxon>
    </lineage>
</organism>
<reference evidence="5" key="1">
    <citation type="submission" date="2015-10" db="EMBL/GenBank/DDBJ databases">
        <authorList>
            <person name="Gilbert D.G."/>
        </authorList>
    </citation>
    <scope>NUCLEOTIDE SEQUENCE</scope>
</reference>
<keyword evidence="3 5" id="KW-0456">Lyase</keyword>
<dbReference type="InterPro" id="IPR005888">
    <property type="entry name" value="dTDP_Gluc_deHydtase"/>
</dbReference>
<dbReference type="AlphaFoldDB" id="A0A160TXV9"/>
<dbReference type="GO" id="GO:0008460">
    <property type="term" value="F:dTDP-glucose 4,6-dehydratase activity"/>
    <property type="evidence" value="ECO:0007669"/>
    <property type="project" value="UniProtKB-EC"/>
</dbReference>
<dbReference type="GO" id="GO:0009225">
    <property type="term" value="P:nucleotide-sugar metabolic process"/>
    <property type="evidence" value="ECO:0007669"/>
    <property type="project" value="InterPro"/>
</dbReference>
<dbReference type="NCBIfam" id="TIGR01181">
    <property type="entry name" value="dTDP_gluc_dehyt"/>
    <property type="match status" value="1"/>
</dbReference>
<keyword evidence="2" id="KW-0520">NAD</keyword>
<dbReference type="PANTHER" id="PTHR43000">
    <property type="entry name" value="DTDP-D-GLUCOSE 4,6-DEHYDRATASE-RELATED"/>
    <property type="match status" value="1"/>
</dbReference>
<accession>A0A160TXV9</accession>
<comment type="cofactor">
    <cofactor evidence="1">
        <name>NAD(+)</name>
        <dbReference type="ChEBI" id="CHEBI:57540"/>
    </cofactor>
</comment>
<protein>
    <submittedName>
        <fullName evidence="5">dTDP-glucose 4,6-dehydratase</fullName>
        <ecNumber evidence="5">4.2.1.46</ecNumber>
    </submittedName>
</protein>
<feature type="domain" description="NAD(P)-binding" evidence="4">
    <location>
        <begin position="6"/>
        <end position="322"/>
    </location>
</feature>
<evidence type="ECO:0000259" key="4">
    <source>
        <dbReference type="Pfam" id="PF16363"/>
    </source>
</evidence>
<dbReference type="InterPro" id="IPR036291">
    <property type="entry name" value="NAD(P)-bd_dom_sf"/>
</dbReference>
<sequence length="350" mass="38982">MKRYVVTGGAGFIGSALCHLLLSESDAEVVAVDRMTYAANQVTLDELSSQAGFRHIDADVRDVARMTEIVQSVKPDVVFHLAAETHVDRSIDGPAEFVTTNVVGTYAMLEAARTYWSDLPDEAKQHFRFVHISTDEVFGSLGAEGHFSETTPYDPSSPYSASKAGSDHLARAWQRTYGLPVVVSNCSNNYGPRQFPEKLIPLMVLNALEGKALPVYGTGTNVRDWLHVEDHARALKMMAEHGVPGEVYCVGGGSERTNLQIVHEVCRILDARRPENAPHADLIEFVTDRPGHDFRYAIDASKIDTKLGWTPRQDFEAGLEETIDWYLTHEAWWRPLRDKHYSGERLGVKA</sequence>
<dbReference type="InterPro" id="IPR016040">
    <property type="entry name" value="NAD(P)-bd_dom"/>
</dbReference>
<evidence type="ECO:0000256" key="1">
    <source>
        <dbReference type="ARBA" id="ARBA00001911"/>
    </source>
</evidence>
<name>A0A160TXV9_9ZZZZ</name>
<dbReference type="EMBL" id="CZQD01000023">
    <property type="protein sequence ID" value="CUS56425.1"/>
    <property type="molecule type" value="Genomic_DNA"/>
</dbReference>
<gene>
    <name evidence="5" type="ORF">MGWOODY_Hyp1534</name>
</gene>
<dbReference type="Gene3D" id="3.40.50.720">
    <property type="entry name" value="NAD(P)-binding Rossmann-like Domain"/>
    <property type="match status" value="1"/>
</dbReference>
<dbReference type="SUPFAM" id="SSF51735">
    <property type="entry name" value="NAD(P)-binding Rossmann-fold domains"/>
    <property type="match status" value="1"/>
</dbReference>